<evidence type="ECO:0000313" key="1">
    <source>
        <dbReference type="EMBL" id="CCX29735.1"/>
    </source>
</evidence>
<evidence type="ECO:0000313" key="2">
    <source>
        <dbReference type="Proteomes" id="UP000018144"/>
    </source>
</evidence>
<gene>
    <name evidence="1" type="ORF">PCON_07061</name>
</gene>
<sequence length="14" mass="1669">MSSQLAEFVFLIQR</sequence>
<dbReference type="EMBL" id="HF935354">
    <property type="protein sequence ID" value="CCX29735.1"/>
    <property type="molecule type" value="Genomic_DNA"/>
</dbReference>
<dbReference type="Proteomes" id="UP000018144">
    <property type="component" value="Unassembled WGS sequence"/>
</dbReference>
<name>U4LK42_PYROM</name>
<protein>
    <submittedName>
        <fullName evidence="1">Uncharacterized protein</fullName>
    </submittedName>
</protein>
<proteinExistence type="predicted"/>
<organism evidence="1 2">
    <name type="scientific">Pyronema omphalodes (strain CBS 100304)</name>
    <name type="common">Pyronema confluens</name>
    <dbReference type="NCBI Taxonomy" id="1076935"/>
    <lineage>
        <taxon>Eukaryota</taxon>
        <taxon>Fungi</taxon>
        <taxon>Dikarya</taxon>
        <taxon>Ascomycota</taxon>
        <taxon>Pezizomycotina</taxon>
        <taxon>Pezizomycetes</taxon>
        <taxon>Pezizales</taxon>
        <taxon>Pyronemataceae</taxon>
        <taxon>Pyronema</taxon>
    </lineage>
</organism>
<accession>U4LK42</accession>
<keyword evidence="2" id="KW-1185">Reference proteome</keyword>
<reference evidence="1 2" key="1">
    <citation type="journal article" date="2013" name="PLoS Genet.">
        <title>The genome and development-dependent transcriptomes of Pyronema confluens: a window into fungal evolution.</title>
        <authorList>
            <person name="Traeger S."/>
            <person name="Altegoer F."/>
            <person name="Freitag M."/>
            <person name="Gabaldon T."/>
            <person name="Kempken F."/>
            <person name="Kumar A."/>
            <person name="Marcet-Houben M."/>
            <person name="Poggeler S."/>
            <person name="Stajich J.E."/>
            <person name="Nowrousian M."/>
        </authorList>
    </citation>
    <scope>NUCLEOTIDE SEQUENCE [LARGE SCALE GENOMIC DNA]</scope>
    <source>
        <strain evidence="2">CBS 100304</strain>
        <tissue evidence="1">Vegetative mycelium</tissue>
    </source>
</reference>